<dbReference type="AlphaFoldDB" id="A0A927YRP4"/>
<protein>
    <submittedName>
        <fullName evidence="3">Uncharacterized protein</fullName>
    </submittedName>
</protein>
<feature type="region of interest" description="Disordered" evidence="1">
    <location>
        <begin position="44"/>
        <end position="76"/>
    </location>
</feature>
<comment type="caution">
    <text evidence="3">The sequence shown here is derived from an EMBL/GenBank/DDBJ whole genome shotgun (WGS) entry which is preliminary data.</text>
</comment>
<dbReference type="Proteomes" id="UP000766246">
    <property type="component" value="Unassembled WGS sequence"/>
</dbReference>
<name>A0A927YRP4_9FIRM</name>
<evidence type="ECO:0000313" key="4">
    <source>
        <dbReference type="Proteomes" id="UP000766246"/>
    </source>
</evidence>
<organism evidence="3 4">
    <name type="scientific">Pseudobutyrivibrio ruminis</name>
    <dbReference type="NCBI Taxonomy" id="46206"/>
    <lineage>
        <taxon>Bacteria</taxon>
        <taxon>Bacillati</taxon>
        <taxon>Bacillota</taxon>
        <taxon>Clostridia</taxon>
        <taxon>Lachnospirales</taxon>
        <taxon>Lachnospiraceae</taxon>
        <taxon>Pseudobutyrivibrio</taxon>
    </lineage>
</organism>
<gene>
    <name evidence="3" type="ORF">E7272_12955</name>
</gene>
<reference evidence="3" key="1">
    <citation type="submission" date="2019-04" db="EMBL/GenBank/DDBJ databases">
        <title>Evolution of Biomass-Degrading Anaerobic Consortia Revealed by Metagenomics.</title>
        <authorList>
            <person name="Peng X."/>
        </authorList>
    </citation>
    <scope>NUCLEOTIDE SEQUENCE</scope>
    <source>
        <strain evidence="3">SIG311</strain>
    </source>
</reference>
<keyword evidence="2" id="KW-1133">Transmembrane helix</keyword>
<proteinExistence type="predicted"/>
<dbReference type="PROSITE" id="PS51257">
    <property type="entry name" value="PROKAR_LIPOPROTEIN"/>
    <property type="match status" value="1"/>
</dbReference>
<feature type="transmembrane region" description="Helical" evidence="2">
    <location>
        <begin position="12"/>
        <end position="34"/>
    </location>
</feature>
<evidence type="ECO:0000313" key="3">
    <source>
        <dbReference type="EMBL" id="MBE5920733.1"/>
    </source>
</evidence>
<evidence type="ECO:0000256" key="2">
    <source>
        <dbReference type="SAM" id="Phobius"/>
    </source>
</evidence>
<dbReference type="EMBL" id="SVER01000047">
    <property type="protein sequence ID" value="MBE5920733.1"/>
    <property type="molecule type" value="Genomic_DNA"/>
</dbReference>
<evidence type="ECO:0000256" key="1">
    <source>
        <dbReference type="SAM" id="MobiDB-lite"/>
    </source>
</evidence>
<accession>A0A927YRP4</accession>
<feature type="compositionally biased region" description="Low complexity" evidence="1">
    <location>
        <begin position="63"/>
        <end position="76"/>
    </location>
</feature>
<sequence>MKKNKKRKGKRLVSYVLIIIALMLIIGCAAYIGYNKINQSSESSISNSITGNTHNPDSKDTASDASDATVSSTNDTAQNTDFKLSDDLAGAIALIAQSYNEFDSTSVEGEAWQEFFTSHFLMNSHYGFEYLNDITEKNSNIIDEEQAEYMSYSLTGVKSDFTFAEPLDYNNASSFFNDAYLESYTSEMLDDGVLVHAVITTISTTIENDEPVVSNTSYNADVKLVNNSSSCFDGYSISSLKCIQ</sequence>
<keyword evidence="2" id="KW-0812">Transmembrane</keyword>
<keyword evidence="2" id="KW-0472">Membrane</keyword>